<dbReference type="OrthoDB" id="10257415at2759"/>
<dbReference type="Pfam" id="PF11957">
    <property type="entry name" value="efThoc1"/>
    <property type="match status" value="1"/>
</dbReference>
<dbReference type="GO" id="GO:0000445">
    <property type="term" value="C:THO complex part of transcription export complex"/>
    <property type="evidence" value="ECO:0007669"/>
    <property type="project" value="TreeGrafter"/>
</dbReference>
<gene>
    <name evidence="2" type="ORF">BJ508DRAFT_417474</name>
</gene>
<dbReference type="EMBL" id="ML119739">
    <property type="protein sequence ID" value="RPA76689.1"/>
    <property type="molecule type" value="Genomic_DNA"/>
</dbReference>
<dbReference type="GO" id="GO:0006406">
    <property type="term" value="P:mRNA export from nucleus"/>
    <property type="evidence" value="ECO:0007669"/>
    <property type="project" value="TreeGrafter"/>
</dbReference>
<dbReference type="InterPro" id="IPR021861">
    <property type="entry name" value="THO_THOC1"/>
</dbReference>
<keyword evidence="3" id="KW-1185">Reference proteome</keyword>
<evidence type="ECO:0000313" key="3">
    <source>
        <dbReference type="Proteomes" id="UP000275078"/>
    </source>
</evidence>
<name>A0A3N4HSK8_ASCIM</name>
<accession>A0A3N4HSK8</accession>
<dbReference type="PANTHER" id="PTHR13265">
    <property type="entry name" value="THO COMPLEX SUBUNIT 1"/>
    <property type="match status" value="1"/>
</dbReference>
<reference evidence="2 3" key="1">
    <citation type="journal article" date="2018" name="Nat. Ecol. Evol.">
        <title>Pezizomycetes genomes reveal the molecular basis of ectomycorrhizal truffle lifestyle.</title>
        <authorList>
            <person name="Murat C."/>
            <person name="Payen T."/>
            <person name="Noel B."/>
            <person name="Kuo A."/>
            <person name="Morin E."/>
            <person name="Chen J."/>
            <person name="Kohler A."/>
            <person name="Krizsan K."/>
            <person name="Balestrini R."/>
            <person name="Da Silva C."/>
            <person name="Montanini B."/>
            <person name="Hainaut M."/>
            <person name="Levati E."/>
            <person name="Barry K.W."/>
            <person name="Belfiori B."/>
            <person name="Cichocki N."/>
            <person name="Clum A."/>
            <person name="Dockter R.B."/>
            <person name="Fauchery L."/>
            <person name="Guy J."/>
            <person name="Iotti M."/>
            <person name="Le Tacon F."/>
            <person name="Lindquist E.A."/>
            <person name="Lipzen A."/>
            <person name="Malagnac F."/>
            <person name="Mello A."/>
            <person name="Molinier V."/>
            <person name="Miyauchi S."/>
            <person name="Poulain J."/>
            <person name="Riccioni C."/>
            <person name="Rubini A."/>
            <person name="Sitrit Y."/>
            <person name="Splivallo R."/>
            <person name="Traeger S."/>
            <person name="Wang M."/>
            <person name="Zifcakova L."/>
            <person name="Wipf D."/>
            <person name="Zambonelli A."/>
            <person name="Paolocci F."/>
            <person name="Nowrousian M."/>
            <person name="Ottonello S."/>
            <person name="Baldrian P."/>
            <person name="Spatafora J.W."/>
            <person name="Henrissat B."/>
            <person name="Nagy L.G."/>
            <person name="Aury J.M."/>
            <person name="Wincker P."/>
            <person name="Grigoriev I.V."/>
            <person name="Bonfante P."/>
            <person name="Martin F.M."/>
        </authorList>
    </citation>
    <scope>NUCLEOTIDE SEQUENCE [LARGE SCALE GENOMIC DNA]</scope>
    <source>
        <strain evidence="2 3">RN42</strain>
    </source>
</reference>
<feature type="compositionally biased region" description="Basic and acidic residues" evidence="1">
    <location>
        <begin position="708"/>
        <end position="723"/>
    </location>
</feature>
<feature type="compositionally biased region" description="Basic and acidic residues" evidence="1">
    <location>
        <begin position="646"/>
        <end position="673"/>
    </location>
</feature>
<sequence length="723" mass="82136">MTTDVSSDADNPPAANLHDHLKSLLVGVRERLGVTPIEQILTEDDYGDDIDSLPQRFLTKDGETKSPPLVRLAFEVAFRDLLFALLVSKPGNEDEFLSSIAVLLDLTFLITKHSLGDIRLFYEMVEEFFDSQPINVLKNFFRYLEVRVNTINIDMSGERNRGPILLRLCNTLLRRLSKAEDTIFAGRILIYLSQSFPLCERSGMNLKGEFHTDNVTEYDREVGQLVKKEESAAPSATPVDSDEAMTDATQPDSQLALPTDLKGSPKKEKEEEIDLDTLYPIFWSLQSYFSDPSKLFESEAAFAEFQKGLELTLQKFKQIGASTAKSGDHDIKSLHPPTPSMTSAVPASSKSKSITTTNTESTSTFNPKYLTSPTLFPLEITDLTFRRHILVQAIILLDYLLTLTPSSKEFYASHPQLYPRLSTLTLGTLPPPLETWCTSMKTQITQYLCPDRDGSLFMRTIETILHRDRNWTRWKMKGGKSFERPPISRTDLDLVIYNAKAATAPMQRYQHTMGTPALSRLWRESSPGLNGLKGRIRSTLPKPEDYAPKIQADLLEIQAPFSDEDFEAAVEAKGIKMWRAMRLASSRSYSLFNRIEDKFADWRAKELKRLKLKAEEEGTEYRGMGEEKVEERDDLKALLELEQEEVERRQKAREDRERRIKEGTPIKEEEGNKGDVLSPRKRHLDVEDEGGRKRLRSMTPAAEVEMGEAGKVEEGEREGQMEE</sequence>
<protein>
    <recommendedName>
        <fullName evidence="4">Nuclear matrix protein</fullName>
    </recommendedName>
</protein>
<feature type="region of interest" description="Disordered" evidence="1">
    <location>
        <begin position="229"/>
        <end position="270"/>
    </location>
</feature>
<evidence type="ECO:0008006" key="4">
    <source>
        <dbReference type="Google" id="ProtNLM"/>
    </source>
</evidence>
<organism evidence="2 3">
    <name type="scientific">Ascobolus immersus RN42</name>
    <dbReference type="NCBI Taxonomy" id="1160509"/>
    <lineage>
        <taxon>Eukaryota</taxon>
        <taxon>Fungi</taxon>
        <taxon>Dikarya</taxon>
        <taxon>Ascomycota</taxon>
        <taxon>Pezizomycotina</taxon>
        <taxon>Pezizomycetes</taxon>
        <taxon>Pezizales</taxon>
        <taxon>Ascobolaceae</taxon>
        <taxon>Ascobolus</taxon>
    </lineage>
</organism>
<evidence type="ECO:0000313" key="2">
    <source>
        <dbReference type="EMBL" id="RPA76689.1"/>
    </source>
</evidence>
<dbReference type="AlphaFoldDB" id="A0A3N4HSK8"/>
<dbReference type="STRING" id="1160509.A0A3N4HSK8"/>
<feature type="compositionally biased region" description="Low complexity" evidence="1">
    <location>
        <begin position="348"/>
        <end position="364"/>
    </location>
</feature>
<evidence type="ECO:0000256" key="1">
    <source>
        <dbReference type="SAM" id="MobiDB-lite"/>
    </source>
</evidence>
<feature type="region of interest" description="Disordered" evidence="1">
    <location>
        <begin position="324"/>
        <end position="365"/>
    </location>
</feature>
<proteinExistence type="predicted"/>
<dbReference type="Proteomes" id="UP000275078">
    <property type="component" value="Unassembled WGS sequence"/>
</dbReference>
<dbReference type="PANTHER" id="PTHR13265:SF0">
    <property type="entry name" value="HPR1"/>
    <property type="match status" value="1"/>
</dbReference>
<feature type="region of interest" description="Disordered" evidence="1">
    <location>
        <begin position="645"/>
        <end position="723"/>
    </location>
</feature>